<dbReference type="SUPFAM" id="SSF110395">
    <property type="entry name" value="CutC-like"/>
    <property type="match status" value="1"/>
</dbReference>
<dbReference type="Pfam" id="PF03932">
    <property type="entry name" value="CutC"/>
    <property type="match status" value="1"/>
</dbReference>
<proteinExistence type="inferred from homology"/>
<evidence type="ECO:0000256" key="2">
    <source>
        <dbReference type="ARBA" id="ARBA00019014"/>
    </source>
</evidence>
<dbReference type="RefSeq" id="WP_345165451.1">
    <property type="nucleotide sequence ID" value="NZ_BAABJK010000004.1"/>
</dbReference>
<evidence type="ECO:0000313" key="3">
    <source>
        <dbReference type="EMBL" id="GAA4963998.1"/>
    </source>
</evidence>
<dbReference type="EMBL" id="BAABJK010000004">
    <property type="protein sequence ID" value="GAA4963998.1"/>
    <property type="molecule type" value="Genomic_DNA"/>
</dbReference>
<evidence type="ECO:0000313" key="4">
    <source>
        <dbReference type="Proteomes" id="UP001501692"/>
    </source>
</evidence>
<name>A0ABP9H8K4_9FLAO</name>
<dbReference type="InterPro" id="IPR036822">
    <property type="entry name" value="CutC-like_dom_sf"/>
</dbReference>
<keyword evidence="4" id="KW-1185">Reference proteome</keyword>
<sequence length="214" mass="23759">MNQINHLYIKEACVEGIQQAINAEKQGANRIELCARLDLDGLTPDIERIKEVTAKCNIPVRVIVRPREGNFNYSETEFQSMKQAIETCKALGVEGVVFGITTLNNKMDIKRTQLLVELAQPMKVTIHKAIDAIDNPVETIKELIKIDGIDTILTSGKGQTWQEGQELILQMMKAAAGSHLEIMPCGGITQHNLCEAHHMFKAKAYHGKLIVGTL</sequence>
<dbReference type="PANTHER" id="PTHR12598:SF0">
    <property type="entry name" value="COPPER HOMEOSTASIS PROTEIN CUTC HOMOLOG"/>
    <property type="match status" value="1"/>
</dbReference>
<dbReference type="Proteomes" id="UP001501692">
    <property type="component" value="Unassembled WGS sequence"/>
</dbReference>
<reference evidence="4" key="1">
    <citation type="journal article" date="2019" name="Int. J. Syst. Evol. Microbiol.">
        <title>The Global Catalogue of Microorganisms (GCM) 10K type strain sequencing project: providing services to taxonomists for standard genome sequencing and annotation.</title>
        <authorList>
            <consortium name="The Broad Institute Genomics Platform"/>
            <consortium name="The Broad Institute Genome Sequencing Center for Infectious Disease"/>
            <person name="Wu L."/>
            <person name="Ma J."/>
        </authorList>
    </citation>
    <scope>NUCLEOTIDE SEQUENCE [LARGE SCALE GENOMIC DNA]</scope>
    <source>
        <strain evidence="4">JCM 18287</strain>
    </source>
</reference>
<gene>
    <name evidence="3" type="ORF">GCM10023315_10940</name>
</gene>
<dbReference type="Gene3D" id="3.20.20.380">
    <property type="entry name" value="Copper homeostasis (CutC) domain"/>
    <property type="match status" value="1"/>
</dbReference>
<accession>A0ABP9H8K4</accession>
<dbReference type="PANTHER" id="PTHR12598">
    <property type="entry name" value="COPPER HOMEOSTASIS PROTEIN CUTC"/>
    <property type="match status" value="1"/>
</dbReference>
<organism evidence="3 4">
    <name type="scientific">Algibacter aquimarinus</name>
    <dbReference type="NCBI Taxonomy" id="1136748"/>
    <lineage>
        <taxon>Bacteria</taxon>
        <taxon>Pseudomonadati</taxon>
        <taxon>Bacteroidota</taxon>
        <taxon>Flavobacteriia</taxon>
        <taxon>Flavobacteriales</taxon>
        <taxon>Flavobacteriaceae</taxon>
        <taxon>Algibacter</taxon>
    </lineage>
</organism>
<protein>
    <recommendedName>
        <fullName evidence="2">Copper homeostasis protein cutC homolog</fullName>
    </recommendedName>
</protein>
<comment type="caution">
    <text evidence="3">The sequence shown here is derived from an EMBL/GenBank/DDBJ whole genome shotgun (WGS) entry which is preliminary data.</text>
</comment>
<dbReference type="InterPro" id="IPR005627">
    <property type="entry name" value="CutC-like"/>
</dbReference>
<evidence type="ECO:0000256" key="1">
    <source>
        <dbReference type="ARBA" id="ARBA00007768"/>
    </source>
</evidence>
<comment type="similarity">
    <text evidence="1">Belongs to the CutC family.</text>
</comment>